<evidence type="ECO:0000313" key="2">
    <source>
        <dbReference type="EMBL" id="ROH93204.1"/>
    </source>
</evidence>
<comment type="caution">
    <text evidence="2">The sequence shown here is derived from an EMBL/GenBank/DDBJ whole genome shotgun (WGS) entry which is preliminary data.</text>
</comment>
<dbReference type="InParanoid" id="A0A3N0VKH0"/>
<name>A0A3N0VKH0_9GAMM</name>
<feature type="domain" description="VOC" evidence="1">
    <location>
        <begin position="10"/>
        <end position="124"/>
    </location>
</feature>
<dbReference type="InterPro" id="IPR049789">
    <property type="entry name" value="ArsI/CadI-like"/>
</dbReference>
<evidence type="ECO:0000313" key="3">
    <source>
        <dbReference type="Proteomes" id="UP000282106"/>
    </source>
</evidence>
<dbReference type="InterPro" id="IPR029068">
    <property type="entry name" value="Glyas_Bleomycin-R_OHBP_Dase"/>
</dbReference>
<dbReference type="NCBIfam" id="NF041414">
    <property type="entry name" value="ArsI_CadI_VOC"/>
    <property type="match status" value="1"/>
</dbReference>
<reference evidence="2 3" key="1">
    <citation type="submission" date="2018-10" db="EMBL/GenBank/DDBJ databases">
        <authorList>
            <person name="Chen W.-M."/>
        </authorList>
    </citation>
    <scope>NUCLEOTIDE SEQUENCE [LARGE SCALE GENOMIC DNA]</scope>
    <source>
        <strain evidence="2 3">THS-13</strain>
    </source>
</reference>
<dbReference type="GO" id="GO:0046686">
    <property type="term" value="P:response to cadmium ion"/>
    <property type="evidence" value="ECO:0007669"/>
    <property type="project" value="TreeGrafter"/>
</dbReference>
<keyword evidence="2" id="KW-0223">Dioxygenase</keyword>
<evidence type="ECO:0000259" key="1">
    <source>
        <dbReference type="PROSITE" id="PS51819"/>
    </source>
</evidence>
<sequence>MTAAPPSAGKRFHVHVSVADLAANIRYYSALFGAAPTVIKPDYAKWMLDDPRLNFAISARGAQPGLDHLGLQVNSPEELAAQRQRLQGAELALEVEGETTCCYARSDKHWSRDPQGIAWETFQTLGAAPTFNGGATEPAASACCPAPAETLVALPGGSKPKIDKGGCAPRSGCC</sequence>
<dbReference type="GO" id="GO:0051213">
    <property type="term" value="F:dioxygenase activity"/>
    <property type="evidence" value="ECO:0007669"/>
    <property type="project" value="UniProtKB-KW"/>
</dbReference>
<dbReference type="InterPro" id="IPR004360">
    <property type="entry name" value="Glyas_Fos-R_dOase_dom"/>
</dbReference>
<dbReference type="EMBL" id="RJVO01000001">
    <property type="protein sequence ID" value="ROH93204.1"/>
    <property type="molecule type" value="Genomic_DNA"/>
</dbReference>
<dbReference type="AlphaFoldDB" id="A0A3N0VKH0"/>
<dbReference type="InterPro" id="IPR037523">
    <property type="entry name" value="VOC_core"/>
</dbReference>
<protein>
    <submittedName>
        <fullName evidence="2">Glyoxalase/bleomycin resistance/dioxygenase family protein</fullName>
    </submittedName>
</protein>
<proteinExistence type="predicted"/>
<dbReference type="Gene3D" id="3.10.180.10">
    <property type="entry name" value="2,3-Dihydroxybiphenyl 1,2-Dioxygenase, domain 1"/>
    <property type="match status" value="1"/>
</dbReference>
<dbReference type="Proteomes" id="UP000282106">
    <property type="component" value="Unassembled WGS sequence"/>
</dbReference>
<dbReference type="RefSeq" id="WP_123210058.1">
    <property type="nucleotide sequence ID" value="NZ_RJVO01000001.1"/>
</dbReference>
<dbReference type="PROSITE" id="PS51819">
    <property type="entry name" value="VOC"/>
    <property type="match status" value="1"/>
</dbReference>
<dbReference type="InterPro" id="IPR052393">
    <property type="entry name" value="Cadmium-induced_rsp"/>
</dbReference>
<keyword evidence="3" id="KW-1185">Reference proteome</keyword>
<dbReference type="SUPFAM" id="SSF54593">
    <property type="entry name" value="Glyoxalase/Bleomycin resistance protein/Dihydroxybiphenyl dioxygenase"/>
    <property type="match status" value="1"/>
</dbReference>
<gene>
    <name evidence="2" type="ORF">ED208_01355</name>
</gene>
<keyword evidence="2" id="KW-0560">Oxidoreductase</keyword>
<dbReference type="PANTHER" id="PTHR41294">
    <property type="entry name" value="CADMIUM-INDUCED PROTEIN CADI"/>
    <property type="match status" value="1"/>
</dbReference>
<accession>A0A3N0VKH0</accession>
<dbReference type="PANTHER" id="PTHR41294:SF1">
    <property type="entry name" value="CADMIUM-INDUCED PROTEIN CADI"/>
    <property type="match status" value="1"/>
</dbReference>
<organism evidence="2 3">
    <name type="scientific">Stagnimonas aquatica</name>
    <dbReference type="NCBI Taxonomy" id="2689987"/>
    <lineage>
        <taxon>Bacteria</taxon>
        <taxon>Pseudomonadati</taxon>
        <taxon>Pseudomonadota</taxon>
        <taxon>Gammaproteobacteria</taxon>
        <taxon>Nevskiales</taxon>
        <taxon>Nevskiaceae</taxon>
        <taxon>Stagnimonas</taxon>
    </lineage>
</organism>
<dbReference type="Pfam" id="PF00903">
    <property type="entry name" value="Glyoxalase"/>
    <property type="match status" value="1"/>
</dbReference>